<dbReference type="Pfam" id="PF03401">
    <property type="entry name" value="TctC"/>
    <property type="match status" value="1"/>
</dbReference>
<keyword evidence="4" id="KW-1185">Reference proteome</keyword>
<sequence length="335" mass="34908">MTRPAPGHGAAATRRLLLGTALAAGAGAMIRPARAAEYPDRPIRLVVPYSPGGLTDTTARLTGEAIGAALGQTVVVENRPGSNSILGAGTVANSPPDGYTLVMVIGAHAANATLYAGRLPFDPIASFAPISHVVTTPLVLAGSRHIPPTTLRELLDYAKARPGQVNYGSSGVGSAAHLAMEDLMRRTGVQMEHVPYRGTQPALQDLLAGRLGCMFDVYSSFGPHLEANTIRGLGVASTERPPFARGIPTIIEGGVPDFEASAWCLLLAPARTPPAIVERLSAAVAGMRRDPAMVARLDGLGLTPVGSTPDEAARFLRAEIDRWGAVIRAAKVQVE</sequence>
<dbReference type="Gene3D" id="3.40.190.150">
    <property type="entry name" value="Bordetella uptake gene, domain 1"/>
    <property type="match status" value="1"/>
</dbReference>
<evidence type="ECO:0000313" key="4">
    <source>
        <dbReference type="Proteomes" id="UP001139516"/>
    </source>
</evidence>
<dbReference type="PIRSF" id="PIRSF017082">
    <property type="entry name" value="YflP"/>
    <property type="match status" value="1"/>
</dbReference>
<dbReference type="InterPro" id="IPR006311">
    <property type="entry name" value="TAT_signal"/>
</dbReference>
<feature type="signal peptide" evidence="2">
    <location>
        <begin position="1"/>
        <end position="35"/>
    </location>
</feature>
<comment type="caution">
    <text evidence="3">The sequence shown here is derived from an EMBL/GenBank/DDBJ whole genome shotgun (WGS) entry which is preliminary data.</text>
</comment>
<organism evidence="3 4">
    <name type="scientific">Roseomonas acroporae</name>
    <dbReference type="NCBI Taxonomy" id="2937791"/>
    <lineage>
        <taxon>Bacteria</taxon>
        <taxon>Pseudomonadati</taxon>
        <taxon>Pseudomonadota</taxon>
        <taxon>Alphaproteobacteria</taxon>
        <taxon>Acetobacterales</taxon>
        <taxon>Roseomonadaceae</taxon>
        <taxon>Roseomonas</taxon>
    </lineage>
</organism>
<evidence type="ECO:0000256" key="1">
    <source>
        <dbReference type="ARBA" id="ARBA00006987"/>
    </source>
</evidence>
<name>A0A9X1YFG9_9PROT</name>
<evidence type="ECO:0000256" key="2">
    <source>
        <dbReference type="SAM" id="SignalP"/>
    </source>
</evidence>
<dbReference type="CDD" id="cd13578">
    <property type="entry name" value="PBP2_Bug27"/>
    <property type="match status" value="1"/>
</dbReference>
<dbReference type="Gene3D" id="3.40.190.10">
    <property type="entry name" value="Periplasmic binding protein-like II"/>
    <property type="match status" value="1"/>
</dbReference>
<proteinExistence type="inferred from homology"/>
<dbReference type="Proteomes" id="UP001139516">
    <property type="component" value="Unassembled WGS sequence"/>
</dbReference>
<accession>A0A9X1YFG9</accession>
<gene>
    <name evidence="3" type="ORF">M0638_25360</name>
</gene>
<dbReference type="RefSeq" id="WP_248669747.1">
    <property type="nucleotide sequence ID" value="NZ_JALPRX010000139.1"/>
</dbReference>
<dbReference type="PANTHER" id="PTHR42928">
    <property type="entry name" value="TRICARBOXYLATE-BINDING PROTEIN"/>
    <property type="match status" value="1"/>
</dbReference>
<dbReference type="SUPFAM" id="SSF53850">
    <property type="entry name" value="Periplasmic binding protein-like II"/>
    <property type="match status" value="1"/>
</dbReference>
<dbReference type="InterPro" id="IPR005064">
    <property type="entry name" value="BUG"/>
</dbReference>
<keyword evidence="2" id="KW-0732">Signal</keyword>
<dbReference type="InterPro" id="IPR042100">
    <property type="entry name" value="Bug_dom1"/>
</dbReference>
<dbReference type="EMBL" id="JALPRX010000139">
    <property type="protein sequence ID" value="MCK8787697.1"/>
    <property type="molecule type" value="Genomic_DNA"/>
</dbReference>
<evidence type="ECO:0000313" key="3">
    <source>
        <dbReference type="EMBL" id="MCK8787697.1"/>
    </source>
</evidence>
<dbReference type="AlphaFoldDB" id="A0A9X1YFG9"/>
<feature type="chain" id="PRO_5040893301" evidence="2">
    <location>
        <begin position="36"/>
        <end position="335"/>
    </location>
</feature>
<comment type="similarity">
    <text evidence="1">Belongs to the UPF0065 (bug) family.</text>
</comment>
<protein>
    <submittedName>
        <fullName evidence="3">Tripartite tricarboxylate transporter substrate binding protein</fullName>
    </submittedName>
</protein>
<dbReference type="PANTHER" id="PTHR42928:SF5">
    <property type="entry name" value="BLR1237 PROTEIN"/>
    <property type="match status" value="1"/>
</dbReference>
<dbReference type="PROSITE" id="PS51318">
    <property type="entry name" value="TAT"/>
    <property type="match status" value="1"/>
</dbReference>
<reference evidence="3" key="1">
    <citation type="submission" date="2022-04" db="EMBL/GenBank/DDBJ databases">
        <title>Roseomonas acroporae sp. nov., isolated from coral Acropora digitifera.</title>
        <authorList>
            <person name="Sun H."/>
        </authorList>
    </citation>
    <scope>NUCLEOTIDE SEQUENCE</scope>
    <source>
        <strain evidence="3">NAR14</strain>
    </source>
</reference>